<dbReference type="EMBL" id="CAXIEN010000064">
    <property type="protein sequence ID" value="CAL1272874.1"/>
    <property type="molecule type" value="Genomic_DNA"/>
</dbReference>
<protein>
    <submittedName>
        <fullName evidence="1">Uncharacterized protein</fullName>
    </submittedName>
</protein>
<organism evidence="1 2">
    <name type="scientific">Larinioides sclopetarius</name>
    <dbReference type="NCBI Taxonomy" id="280406"/>
    <lineage>
        <taxon>Eukaryota</taxon>
        <taxon>Metazoa</taxon>
        <taxon>Ecdysozoa</taxon>
        <taxon>Arthropoda</taxon>
        <taxon>Chelicerata</taxon>
        <taxon>Arachnida</taxon>
        <taxon>Araneae</taxon>
        <taxon>Araneomorphae</taxon>
        <taxon>Entelegynae</taxon>
        <taxon>Araneoidea</taxon>
        <taxon>Araneidae</taxon>
        <taxon>Larinioides</taxon>
    </lineage>
</organism>
<accession>A0AAV1ZMD1</accession>
<keyword evidence="2" id="KW-1185">Reference proteome</keyword>
<feature type="non-terminal residue" evidence="1">
    <location>
        <position position="1"/>
    </location>
</feature>
<comment type="caution">
    <text evidence="1">The sequence shown here is derived from an EMBL/GenBank/DDBJ whole genome shotgun (WGS) entry which is preliminary data.</text>
</comment>
<dbReference type="Proteomes" id="UP001497382">
    <property type="component" value="Unassembled WGS sequence"/>
</dbReference>
<reference evidence="1 2" key="1">
    <citation type="submission" date="2024-04" db="EMBL/GenBank/DDBJ databases">
        <authorList>
            <person name="Rising A."/>
            <person name="Reimegard J."/>
            <person name="Sonavane S."/>
            <person name="Akerstrom W."/>
            <person name="Nylinder S."/>
            <person name="Hedman E."/>
            <person name="Kallberg Y."/>
        </authorList>
    </citation>
    <scope>NUCLEOTIDE SEQUENCE [LARGE SCALE GENOMIC DNA]</scope>
</reference>
<evidence type="ECO:0000313" key="1">
    <source>
        <dbReference type="EMBL" id="CAL1272874.1"/>
    </source>
</evidence>
<dbReference type="AlphaFoldDB" id="A0AAV1ZMD1"/>
<name>A0AAV1ZMD1_9ARAC</name>
<proteinExistence type="predicted"/>
<evidence type="ECO:0000313" key="2">
    <source>
        <dbReference type="Proteomes" id="UP001497382"/>
    </source>
</evidence>
<sequence length="46" mass="5598">VIKFLVQNQEEKKSLHKKENWEFLVTKRSVLARNEIIRIKAPFFKI</sequence>
<gene>
    <name evidence="1" type="ORF">LARSCL_LOCUS6629</name>
</gene>